<evidence type="ECO:0000259" key="3">
    <source>
        <dbReference type="Pfam" id="PF01926"/>
    </source>
</evidence>
<dbReference type="InterPro" id="IPR005662">
    <property type="entry name" value="GTPase_Era-like"/>
</dbReference>
<dbReference type="STRING" id="1697053.AKN87_08995"/>
<dbReference type="SUPFAM" id="SSF52540">
    <property type="entry name" value="P-loop containing nucleoside triphosphate hydrolases"/>
    <property type="match status" value="1"/>
</dbReference>
<dbReference type="PANTHER" id="PTHR42698">
    <property type="entry name" value="GTPASE ERA"/>
    <property type="match status" value="1"/>
</dbReference>
<dbReference type="GO" id="GO:0019843">
    <property type="term" value="F:rRNA binding"/>
    <property type="evidence" value="ECO:0007669"/>
    <property type="project" value="TreeGrafter"/>
</dbReference>
<feature type="domain" description="G" evidence="3">
    <location>
        <begin position="283"/>
        <end position="383"/>
    </location>
</feature>
<dbReference type="GO" id="GO:0000028">
    <property type="term" value="P:ribosomal small subunit assembly"/>
    <property type="evidence" value="ECO:0007669"/>
    <property type="project" value="TreeGrafter"/>
</dbReference>
<name>A0A0K1XE95_9GAMM</name>
<keyword evidence="1" id="KW-0175">Coiled coil</keyword>
<evidence type="ECO:0000256" key="1">
    <source>
        <dbReference type="SAM" id="Coils"/>
    </source>
</evidence>
<dbReference type="AlphaFoldDB" id="A0A0K1XE95"/>
<dbReference type="InterPro" id="IPR006073">
    <property type="entry name" value="GTP-bd"/>
</dbReference>
<evidence type="ECO:0000313" key="4">
    <source>
        <dbReference type="EMBL" id="AKX59651.1"/>
    </source>
</evidence>
<dbReference type="PANTHER" id="PTHR42698:SF1">
    <property type="entry name" value="GTPASE ERA, MITOCHONDRIAL"/>
    <property type="match status" value="1"/>
</dbReference>
<feature type="transmembrane region" description="Helical" evidence="2">
    <location>
        <begin position="45"/>
        <end position="64"/>
    </location>
</feature>
<dbReference type="Proteomes" id="UP000063953">
    <property type="component" value="Chromosome"/>
</dbReference>
<dbReference type="Gene3D" id="3.40.50.300">
    <property type="entry name" value="P-loop containing nucleotide triphosphate hydrolases"/>
    <property type="match status" value="1"/>
</dbReference>
<dbReference type="EMBL" id="CP012365">
    <property type="protein sequence ID" value="AKX59651.1"/>
    <property type="molecule type" value="Genomic_DNA"/>
</dbReference>
<dbReference type="InterPro" id="IPR027417">
    <property type="entry name" value="P-loop_NTPase"/>
</dbReference>
<keyword evidence="2" id="KW-0472">Membrane</keyword>
<feature type="coiled-coil region" evidence="1">
    <location>
        <begin position="124"/>
        <end position="167"/>
    </location>
</feature>
<protein>
    <recommendedName>
        <fullName evidence="3">G domain-containing protein</fullName>
    </recommendedName>
</protein>
<evidence type="ECO:0000313" key="5">
    <source>
        <dbReference type="Proteomes" id="UP000063953"/>
    </source>
</evidence>
<proteinExistence type="predicted"/>
<reference evidence="4 5" key="1">
    <citation type="journal article" date="2015" name="Genome Announc.">
        <title>Genome Sequences of Oblitimonas alkaliphila gen. nov. sp. nov. (Proposed), a Novel Bacterium of the Pseudomonadaceae Family.</title>
        <authorList>
            <person name="Lauer A.C."/>
            <person name="Nicholson A.C."/>
            <person name="Humrighouse B.W."/>
            <person name="Emery B."/>
            <person name="Drobish A."/>
            <person name="Juieng P."/>
            <person name="Loparev V."/>
            <person name="McQuiston J.R."/>
        </authorList>
    </citation>
    <scope>NUCLEOTIDE SEQUENCE [LARGE SCALE GENOMIC DNA]</scope>
    <source>
        <strain evidence="4 5">E5571</strain>
    </source>
</reference>
<keyword evidence="2" id="KW-1133">Transmembrane helix</keyword>
<dbReference type="CDD" id="cd00882">
    <property type="entry name" value="Ras_like_GTPase"/>
    <property type="match status" value="1"/>
</dbReference>
<dbReference type="Pfam" id="PF01926">
    <property type="entry name" value="MMR_HSR1"/>
    <property type="match status" value="1"/>
</dbReference>
<dbReference type="GO" id="GO:0043024">
    <property type="term" value="F:ribosomal small subunit binding"/>
    <property type="evidence" value="ECO:0007669"/>
    <property type="project" value="TreeGrafter"/>
</dbReference>
<feature type="transmembrane region" description="Helical" evidence="2">
    <location>
        <begin position="20"/>
        <end position="39"/>
    </location>
</feature>
<gene>
    <name evidence="4" type="ORF">AKN88_06710</name>
</gene>
<sequence length="504" mass="56686">MLSKIKRWYLFSRRGSYFMLLMVCLPVLLLAGFGGFAIIKHGYGLIFIGSLLLSTLLGLLPLWWRRRPLTPVPNQPIALDLQQAVTTPEYWSEFDQGIQQQLLPVISGLVQAPIAWSQLHIVGLKVLRSTAEQYQQNNQHAEWAFTAPELLTAVEQASQRLQQLLDEHVPGVDQVKLSALLWANTQRQRLQPLSRLYQIYRKVRMVTPEGIIAELRSQFFDRAFAGLNDELQSKLQQLILLEVLQLAIDLYGGHLRHLNRPLALSKAAAQDAQRLALEPEPIRVAFVGQENAGKSSLINSLLAQFKAETDGLPATDQVQAYPFGSETAQPMLLLDLPGLHGARSQQQLKEYLELLADCEVIVWVLKANQSARQLDVALRQALDAWLQQRLQRQQKLPLIVGVLTHADRLADQPTLLEAQQYNQQLLALPTLLVPSATTLAEAQQSLAEQLSEYLFVNYAAALNVQLQRRRIEGAAFSFKKEFQRFSKGGKHMVKSLLNSQSPPS</sequence>
<dbReference type="GO" id="GO:0005525">
    <property type="term" value="F:GTP binding"/>
    <property type="evidence" value="ECO:0007669"/>
    <property type="project" value="InterPro"/>
</dbReference>
<keyword evidence="2" id="KW-0812">Transmembrane</keyword>
<evidence type="ECO:0000256" key="2">
    <source>
        <dbReference type="SAM" id="Phobius"/>
    </source>
</evidence>
<dbReference type="PATRIC" id="fig|1698449.3.peg.1346"/>
<accession>A0A0K1XE95</accession>
<organism evidence="4 5">
    <name type="scientific">Thiopseudomonas alkaliphila</name>
    <dbReference type="NCBI Taxonomy" id="1697053"/>
    <lineage>
        <taxon>Bacteria</taxon>
        <taxon>Pseudomonadati</taxon>
        <taxon>Pseudomonadota</taxon>
        <taxon>Gammaproteobacteria</taxon>
        <taxon>Pseudomonadales</taxon>
        <taxon>Pseudomonadaceae</taxon>
        <taxon>Thiopseudomonas</taxon>
    </lineage>
</organism>
<keyword evidence="5" id="KW-1185">Reference proteome</keyword>
<dbReference type="RefSeq" id="WP_053100820.1">
    <property type="nucleotide sequence ID" value="NZ_CP012365.1"/>
</dbReference>